<dbReference type="PANTHER" id="PTHR42810:SF2">
    <property type="entry name" value="PURINE PERMEASE C1399.01C-RELATED"/>
    <property type="match status" value="1"/>
</dbReference>
<feature type="transmembrane region" description="Helical" evidence="9">
    <location>
        <begin position="108"/>
        <end position="127"/>
    </location>
</feature>
<dbReference type="Pfam" id="PF00860">
    <property type="entry name" value="Xan_ur_permease"/>
    <property type="match status" value="1"/>
</dbReference>
<evidence type="ECO:0000256" key="8">
    <source>
        <dbReference type="SAM" id="MobiDB-lite"/>
    </source>
</evidence>
<dbReference type="InterPro" id="IPR017588">
    <property type="entry name" value="UacT-like"/>
</dbReference>
<feature type="transmembrane region" description="Helical" evidence="9">
    <location>
        <begin position="83"/>
        <end position="101"/>
    </location>
</feature>
<evidence type="ECO:0000256" key="2">
    <source>
        <dbReference type="ARBA" id="ARBA00008821"/>
    </source>
</evidence>
<feature type="transmembrane region" description="Helical" evidence="9">
    <location>
        <begin position="237"/>
        <end position="259"/>
    </location>
</feature>
<evidence type="ECO:0000256" key="9">
    <source>
        <dbReference type="SAM" id="Phobius"/>
    </source>
</evidence>
<dbReference type="AlphaFoldDB" id="A0A5C1NII7"/>
<dbReference type="GO" id="GO:0042907">
    <property type="term" value="F:xanthine transmembrane transporter activity"/>
    <property type="evidence" value="ECO:0007669"/>
    <property type="project" value="TreeGrafter"/>
</dbReference>
<dbReference type="GO" id="GO:0005886">
    <property type="term" value="C:plasma membrane"/>
    <property type="evidence" value="ECO:0007669"/>
    <property type="project" value="UniProtKB-SubCell"/>
</dbReference>
<evidence type="ECO:0000313" key="11">
    <source>
        <dbReference type="Proteomes" id="UP000324285"/>
    </source>
</evidence>
<dbReference type="PROSITE" id="PS01116">
    <property type="entry name" value="XANTH_URACIL_PERMASE"/>
    <property type="match status" value="1"/>
</dbReference>
<evidence type="ECO:0000313" key="10">
    <source>
        <dbReference type="EMBL" id="QEM83522.1"/>
    </source>
</evidence>
<evidence type="ECO:0000256" key="7">
    <source>
        <dbReference type="ARBA" id="ARBA00023136"/>
    </source>
</evidence>
<organism evidence="10 11">
    <name type="scientific">Halomonas binhaiensis</name>
    <dbReference type="NCBI Taxonomy" id="2562282"/>
    <lineage>
        <taxon>Bacteria</taxon>
        <taxon>Pseudomonadati</taxon>
        <taxon>Pseudomonadota</taxon>
        <taxon>Gammaproteobacteria</taxon>
        <taxon>Oceanospirillales</taxon>
        <taxon>Halomonadaceae</taxon>
        <taxon>Halomonas</taxon>
    </lineage>
</organism>
<feature type="transmembrane region" description="Helical" evidence="9">
    <location>
        <begin position="345"/>
        <end position="366"/>
    </location>
</feature>
<protein>
    <submittedName>
        <fullName evidence="10">Purine permease</fullName>
    </submittedName>
</protein>
<feature type="transmembrane region" description="Helical" evidence="9">
    <location>
        <begin position="408"/>
        <end position="429"/>
    </location>
</feature>
<feature type="region of interest" description="Disordered" evidence="8">
    <location>
        <begin position="438"/>
        <end position="474"/>
    </location>
</feature>
<dbReference type="Proteomes" id="UP000324285">
    <property type="component" value="Chromosome"/>
</dbReference>
<proteinExistence type="inferred from homology"/>
<dbReference type="KEGG" id="hbh:E4T21_19630"/>
<gene>
    <name evidence="10" type="ORF">E4T21_19630</name>
</gene>
<dbReference type="NCBIfam" id="TIGR03173">
    <property type="entry name" value="pbuX"/>
    <property type="match status" value="1"/>
</dbReference>
<feature type="transmembrane region" description="Helical" evidence="9">
    <location>
        <begin position="196"/>
        <end position="216"/>
    </location>
</feature>
<comment type="similarity">
    <text evidence="2">Belongs to the nucleobase:cation symporter-2 (NCS2) (TC 2.A.40) family.</text>
</comment>
<keyword evidence="5 9" id="KW-0812">Transmembrane</keyword>
<dbReference type="OrthoDB" id="9805749at2"/>
<dbReference type="NCBIfam" id="NF037981">
    <property type="entry name" value="NCS2_1"/>
    <property type="match status" value="1"/>
</dbReference>
<feature type="transmembrane region" description="Helical" evidence="9">
    <location>
        <begin position="133"/>
        <end position="151"/>
    </location>
</feature>
<name>A0A5C1NII7_9GAMM</name>
<evidence type="ECO:0000256" key="6">
    <source>
        <dbReference type="ARBA" id="ARBA00022989"/>
    </source>
</evidence>
<accession>A0A5C1NII7</accession>
<dbReference type="EMBL" id="CP038437">
    <property type="protein sequence ID" value="QEM83522.1"/>
    <property type="molecule type" value="Genomic_DNA"/>
</dbReference>
<evidence type="ECO:0000256" key="1">
    <source>
        <dbReference type="ARBA" id="ARBA00004651"/>
    </source>
</evidence>
<keyword evidence="11" id="KW-1185">Reference proteome</keyword>
<dbReference type="InterPro" id="IPR006043">
    <property type="entry name" value="NCS2"/>
</dbReference>
<comment type="subcellular location">
    <subcellularLocation>
        <location evidence="1">Cell membrane</location>
        <topology evidence="1">Multi-pass membrane protein</topology>
    </subcellularLocation>
</comment>
<feature type="transmembrane region" description="Helical" evidence="9">
    <location>
        <begin position="171"/>
        <end position="190"/>
    </location>
</feature>
<evidence type="ECO:0000256" key="3">
    <source>
        <dbReference type="ARBA" id="ARBA00022448"/>
    </source>
</evidence>
<feature type="transmembrane region" description="Helical" evidence="9">
    <location>
        <begin position="378"/>
        <end position="396"/>
    </location>
</feature>
<evidence type="ECO:0000256" key="5">
    <source>
        <dbReference type="ARBA" id="ARBA00022692"/>
    </source>
</evidence>
<keyword evidence="7 9" id="KW-0472">Membrane</keyword>
<dbReference type="RefSeq" id="WP_149286644.1">
    <property type="nucleotide sequence ID" value="NZ_CP038437.2"/>
</dbReference>
<dbReference type="InterPro" id="IPR006042">
    <property type="entry name" value="Xan_ur_permease"/>
</dbReference>
<feature type="transmembrane region" description="Helical" evidence="9">
    <location>
        <begin position="320"/>
        <end position="339"/>
    </location>
</feature>
<dbReference type="NCBIfam" id="TIGR00801">
    <property type="entry name" value="ncs2"/>
    <property type="match status" value="1"/>
</dbReference>
<evidence type="ECO:0000256" key="4">
    <source>
        <dbReference type="ARBA" id="ARBA00022475"/>
    </source>
</evidence>
<keyword evidence="3" id="KW-0813">Transport</keyword>
<feature type="transmembrane region" description="Helical" evidence="9">
    <location>
        <begin position="55"/>
        <end position="77"/>
    </location>
</feature>
<sequence>MTTHRSRSVFDFYGRPPLTRALPLSLQHILAMVMGTVTVPIIVAGTVGASSAETLLLIQISLLASGISTLIQLYGVYRFGARLPTIFGVGFAYVPTLTAVGSQFGISGILGAQLIGGLAMLLVGVGIRPLRHLFPPVVAGVVVLVIGLSLYDIAIRYMAGGIGNPHFGEPAQWAVALATLFVVLCISQFARGFMKLSAIVCGILVGYGLSLALGMVDFSPIHQASWFSAPQLMPFELTFPAAAVISMVIICVVNSVQTIGDLSATTIGGMNRELGEKELSGGLLGNGLCTLVGSLFGALPTSSYSQNVGIIAMTKVVSRTVLALAAVFMLLAGVIPKFGALMTTIPYPVLGGATITVFGMITMTGIQLLTRDELSSRNMTIASLALALSLGVYAAPEALDALPPMLKLAIGGSPVVVAAITAVTLNLLLPKRSLDDEHQERERIAAKMNASDHQGAKSSRKAKSDTGAKSVSAR</sequence>
<keyword evidence="4" id="KW-1003">Cell membrane</keyword>
<feature type="transmembrane region" description="Helical" evidence="9">
    <location>
        <begin position="26"/>
        <end position="48"/>
    </location>
</feature>
<reference evidence="10" key="1">
    <citation type="submission" date="2021-02" db="EMBL/GenBank/DDBJ databases">
        <title>Strain Y2R2, a novel species of the genus Halomonas.</title>
        <authorList>
            <person name="Huang H."/>
        </authorList>
    </citation>
    <scope>NUCLEOTIDE SEQUENCE</scope>
    <source>
        <strain evidence="10">Y2R2</strain>
    </source>
</reference>
<keyword evidence="6 9" id="KW-1133">Transmembrane helix</keyword>
<dbReference type="PANTHER" id="PTHR42810">
    <property type="entry name" value="PURINE PERMEASE C1399.01C-RELATED"/>
    <property type="match status" value="1"/>
</dbReference>